<dbReference type="GO" id="GO:0000287">
    <property type="term" value="F:magnesium ion binding"/>
    <property type="evidence" value="ECO:0007669"/>
    <property type="project" value="InterPro"/>
</dbReference>
<dbReference type="GO" id="GO:0010333">
    <property type="term" value="F:terpene synthase activity"/>
    <property type="evidence" value="ECO:0007669"/>
    <property type="project" value="InterPro"/>
</dbReference>
<feature type="region of interest" description="Disordered" evidence="6">
    <location>
        <begin position="1"/>
        <end position="24"/>
    </location>
</feature>
<dbReference type="SUPFAM" id="SSF48239">
    <property type="entry name" value="Terpenoid cyclases/Protein prenyltransferases"/>
    <property type="match status" value="1"/>
</dbReference>
<dbReference type="GO" id="GO:0016102">
    <property type="term" value="P:diterpenoid biosynthetic process"/>
    <property type="evidence" value="ECO:0007669"/>
    <property type="project" value="InterPro"/>
</dbReference>
<evidence type="ECO:0000259" key="7">
    <source>
        <dbReference type="Pfam" id="PF01397"/>
    </source>
</evidence>
<evidence type="ECO:0000256" key="1">
    <source>
        <dbReference type="ARBA" id="ARBA00004721"/>
    </source>
</evidence>
<evidence type="ECO:0000256" key="4">
    <source>
        <dbReference type="ARBA" id="ARBA00023239"/>
    </source>
</evidence>
<evidence type="ECO:0000259" key="8">
    <source>
        <dbReference type="Pfam" id="PF03936"/>
    </source>
</evidence>
<evidence type="ECO:0000256" key="3">
    <source>
        <dbReference type="ARBA" id="ARBA00022842"/>
    </source>
</evidence>
<dbReference type="Gene3D" id="1.50.10.130">
    <property type="entry name" value="Terpene synthase, N-terminal domain"/>
    <property type="match status" value="1"/>
</dbReference>
<dbReference type="FunFam" id="1.50.10.130:FF:000001">
    <property type="entry name" value="Isoprene synthase, chloroplastic"/>
    <property type="match status" value="1"/>
</dbReference>
<keyword evidence="2" id="KW-0479">Metal-binding</keyword>
<keyword evidence="5" id="KW-0175">Coiled coil</keyword>
<sequence length="561" mass="64905">MSVVLTSSLSEAPNKHHLEGNKTSEEVRKSVNYVPEIWGDRFVASSPENLKPDAQTQQRANELKEEVRRMLRNVDDHLQELNLIDAVQRLGVAYHFEEEIAQALLRMYNSGRDYGDDLHAVALQFRLLRQEGYNVSPDVFMKFKDEEGRFKRTLAGDTRSLLSLYEAAYMGIHGENILDEAIAFTREHLKLALPCLNPPFSTMVDLALELPLRKRLERLQTSYYISIYQEDKDRSNILLEFAKRDFNLLQLLHKQELREVSMWWKSWDFGAKLPFIRDRIVECYFWILGVYFEPQHSRARKMMTKIISLTSIMDDIYDVHGTLEELEPYTDAIQRWDRSIIDQFPDYLKLHFSALLDTVEKFEEELALEGKSYRIPYLKQAFKGLSKGYLTEVQWSNSGHVPTLEEYMTNAVMSSGYPMLSVASYVGMGDVATKEAFDWGVSVPKLIKVAAAISRLENDITSYQLEQERDHVATSIQIYMNENGGTYEEACERFRRMAADAWKDVNKECLKPPPAPMPILMRILNLTRASEMIYQHRDGYTNPTYETKEGVLSVLVNPIPV</sequence>
<dbReference type="InterPro" id="IPR044814">
    <property type="entry name" value="Terpene_cyclase_plant_C1"/>
</dbReference>
<dbReference type="InterPro" id="IPR050148">
    <property type="entry name" value="Terpene_synthase-like"/>
</dbReference>
<dbReference type="SFLD" id="SFLDG01019">
    <property type="entry name" value="Terpene_Cyclase_Like_1_C_Termi"/>
    <property type="match status" value="1"/>
</dbReference>
<dbReference type="InterPro" id="IPR036965">
    <property type="entry name" value="Terpene_synth_N_sf"/>
</dbReference>
<dbReference type="Pfam" id="PF03936">
    <property type="entry name" value="Terpene_synth_C"/>
    <property type="match status" value="1"/>
</dbReference>
<reference evidence="9" key="1">
    <citation type="submission" date="2020-08" db="EMBL/GenBank/DDBJ databases">
        <authorList>
            <person name="Ma R."/>
            <person name="Cui G."/>
            <person name="Su P."/>
        </authorList>
    </citation>
    <scope>NUCLEOTIDE SEQUENCE</scope>
</reference>
<feature type="domain" description="Terpene synthase N-terminal" evidence="7">
    <location>
        <begin position="37"/>
        <end position="194"/>
    </location>
</feature>
<dbReference type="InterPro" id="IPR034741">
    <property type="entry name" value="Terpene_cyclase-like_1_C"/>
</dbReference>
<accession>A0AA94XC14</accession>
<dbReference type="Gene3D" id="1.10.600.10">
    <property type="entry name" value="Farnesyl Diphosphate Synthase"/>
    <property type="match status" value="1"/>
</dbReference>
<dbReference type="FunFam" id="1.10.600.10:FF:000007">
    <property type="entry name" value="Isoprene synthase, chloroplastic"/>
    <property type="match status" value="1"/>
</dbReference>
<feature type="compositionally biased region" description="Polar residues" evidence="6">
    <location>
        <begin position="1"/>
        <end position="11"/>
    </location>
</feature>
<comment type="pathway">
    <text evidence="1">Secondary metabolite biosynthesis; terpenoid biosynthesis.</text>
</comment>
<dbReference type="InterPro" id="IPR001906">
    <property type="entry name" value="Terpene_synth_N"/>
</dbReference>
<dbReference type="InterPro" id="IPR008930">
    <property type="entry name" value="Terpenoid_cyclase/PrenylTrfase"/>
</dbReference>
<protein>
    <submittedName>
        <fullName evidence="9">(+)-borneol diphosphate synthase</fullName>
    </submittedName>
</protein>
<dbReference type="SFLD" id="SFLDS00005">
    <property type="entry name" value="Isoprenoid_Synthase_Type_I"/>
    <property type="match status" value="1"/>
</dbReference>
<dbReference type="Pfam" id="PF01397">
    <property type="entry name" value="Terpene_synth"/>
    <property type="match status" value="1"/>
</dbReference>
<dbReference type="PANTHER" id="PTHR31225">
    <property type="entry name" value="OS04G0344100 PROTEIN-RELATED"/>
    <property type="match status" value="1"/>
</dbReference>
<dbReference type="AlphaFoldDB" id="A0AA94XC14"/>
<keyword evidence="3" id="KW-0460">Magnesium</keyword>
<feature type="compositionally biased region" description="Basic and acidic residues" evidence="6">
    <location>
        <begin position="13"/>
        <end position="24"/>
    </location>
</feature>
<evidence type="ECO:0000313" key="9">
    <source>
        <dbReference type="EMBL" id="URM60436.1"/>
    </source>
</evidence>
<keyword evidence="4" id="KW-0456">Lyase</keyword>
<dbReference type="PANTHER" id="PTHR31225:SF93">
    <property type="entry name" value="ALPHA-HUMULENE_(-)-(E)-BETA-CARYOPHYLLENE SYNTHASE"/>
    <property type="match status" value="1"/>
</dbReference>
<evidence type="ECO:0000256" key="2">
    <source>
        <dbReference type="ARBA" id="ARBA00022723"/>
    </source>
</evidence>
<proteinExistence type="evidence at transcript level"/>
<organism evidence="9">
    <name type="scientific">Cinnamomum camphora</name>
    <name type="common">Camphor tree</name>
    <name type="synonym">Laurus camphora</name>
    <dbReference type="NCBI Taxonomy" id="13429"/>
    <lineage>
        <taxon>Eukaryota</taxon>
        <taxon>Viridiplantae</taxon>
        <taxon>Streptophyta</taxon>
        <taxon>Embryophyta</taxon>
        <taxon>Tracheophyta</taxon>
        <taxon>Spermatophyta</taxon>
        <taxon>Magnoliopsida</taxon>
        <taxon>Magnoliidae</taxon>
        <taxon>Laurales</taxon>
        <taxon>Lauraceae</taxon>
        <taxon>Cinnamomum</taxon>
    </lineage>
</organism>
<dbReference type="InterPro" id="IPR008949">
    <property type="entry name" value="Isoprenoid_synthase_dom_sf"/>
</dbReference>
<dbReference type="CDD" id="cd00684">
    <property type="entry name" value="Terpene_cyclase_plant_C1"/>
    <property type="match status" value="1"/>
</dbReference>
<dbReference type="InterPro" id="IPR005630">
    <property type="entry name" value="Terpene_synthase_metal-bd"/>
</dbReference>
<name>A0AA94XC14_CINCA</name>
<evidence type="ECO:0000256" key="5">
    <source>
        <dbReference type="SAM" id="Coils"/>
    </source>
</evidence>
<dbReference type="EMBL" id="MT887320">
    <property type="protein sequence ID" value="URM60436.1"/>
    <property type="molecule type" value="mRNA"/>
</dbReference>
<gene>
    <name evidence="9" type="primary">BPPS5</name>
</gene>
<feature type="coiled-coil region" evidence="5">
    <location>
        <begin position="53"/>
        <end position="80"/>
    </location>
</feature>
<evidence type="ECO:0000256" key="6">
    <source>
        <dbReference type="SAM" id="MobiDB-lite"/>
    </source>
</evidence>
<dbReference type="SUPFAM" id="SSF48576">
    <property type="entry name" value="Terpenoid synthases"/>
    <property type="match status" value="1"/>
</dbReference>
<feature type="domain" description="Terpene synthase metal-binding" evidence="8">
    <location>
        <begin position="265"/>
        <end position="504"/>
    </location>
</feature>